<gene>
    <name evidence="8" type="ORF">MNBD_GAMMA11-133</name>
</gene>
<keyword evidence="4 8" id="KW-0808">Transferase</keyword>
<evidence type="ECO:0000256" key="3">
    <source>
        <dbReference type="ARBA" id="ARBA00022553"/>
    </source>
</evidence>
<dbReference type="PROSITE" id="PS50109">
    <property type="entry name" value="HIS_KIN"/>
    <property type="match status" value="1"/>
</dbReference>
<keyword evidence="6" id="KW-0902">Two-component regulatory system</keyword>
<proteinExistence type="predicted"/>
<dbReference type="Gene3D" id="3.30.565.10">
    <property type="entry name" value="Histidine kinase-like ATPase, C-terminal domain"/>
    <property type="match status" value="1"/>
</dbReference>
<dbReference type="InterPro" id="IPR003594">
    <property type="entry name" value="HATPase_dom"/>
</dbReference>
<evidence type="ECO:0000259" key="7">
    <source>
        <dbReference type="PROSITE" id="PS50109"/>
    </source>
</evidence>
<evidence type="ECO:0000256" key="1">
    <source>
        <dbReference type="ARBA" id="ARBA00000085"/>
    </source>
</evidence>
<dbReference type="GO" id="GO:0000160">
    <property type="term" value="P:phosphorelay signal transduction system"/>
    <property type="evidence" value="ECO:0007669"/>
    <property type="project" value="UniProtKB-KW"/>
</dbReference>
<feature type="domain" description="Histidine kinase" evidence="7">
    <location>
        <begin position="1"/>
        <end position="169"/>
    </location>
</feature>
<evidence type="ECO:0000256" key="4">
    <source>
        <dbReference type="ARBA" id="ARBA00022679"/>
    </source>
</evidence>
<evidence type="ECO:0000313" key="8">
    <source>
        <dbReference type="EMBL" id="VAW66775.1"/>
    </source>
</evidence>
<dbReference type="PANTHER" id="PTHR44936:SF9">
    <property type="entry name" value="SENSOR PROTEIN CREC"/>
    <property type="match status" value="1"/>
</dbReference>
<dbReference type="GO" id="GO:0004673">
    <property type="term" value="F:protein histidine kinase activity"/>
    <property type="evidence" value="ECO:0007669"/>
    <property type="project" value="UniProtKB-EC"/>
</dbReference>
<accession>A0A3B0XEN4</accession>
<dbReference type="PANTHER" id="PTHR44936">
    <property type="entry name" value="SENSOR PROTEIN CREC"/>
    <property type="match status" value="1"/>
</dbReference>
<protein>
    <recommendedName>
        <fullName evidence="2">histidine kinase</fullName>
        <ecNumber evidence="2">2.7.13.3</ecNumber>
    </recommendedName>
</protein>
<sequence>MQEQITHMNDIVEYQLQRAATAGASSSARSLNIKPVINRILESLKKVYPDSSVTPHISVEHALTFKGDEGDLMELLGNLLDNAYKWAHQSVFITAERKEKKLLLRIYDDGPGIPPEHVKTLLQRGARADQNIAGHGIGLSIVRNIVDAYQGELIIRKSPQGGAEIQIIL</sequence>
<dbReference type="SUPFAM" id="SSF55874">
    <property type="entry name" value="ATPase domain of HSP90 chaperone/DNA topoisomerase II/histidine kinase"/>
    <property type="match status" value="1"/>
</dbReference>
<dbReference type="InterPro" id="IPR005467">
    <property type="entry name" value="His_kinase_dom"/>
</dbReference>
<dbReference type="PRINTS" id="PR00344">
    <property type="entry name" value="BCTRLSENSOR"/>
</dbReference>
<dbReference type="SMART" id="SM00387">
    <property type="entry name" value="HATPase_c"/>
    <property type="match status" value="1"/>
</dbReference>
<dbReference type="InterPro" id="IPR036890">
    <property type="entry name" value="HATPase_C_sf"/>
</dbReference>
<name>A0A3B0XEN4_9ZZZZ</name>
<evidence type="ECO:0000256" key="6">
    <source>
        <dbReference type="ARBA" id="ARBA00023012"/>
    </source>
</evidence>
<dbReference type="InterPro" id="IPR050980">
    <property type="entry name" value="2C_sensor_his_kinase"/>
</dbReference>
<dbReference type="AlphaFoldDB" id="A0A3B0XEN4"/>
<dbReference type="EC" id="2.7.13.3" evidence="2"/>
<keyword evidence="5 8" id="KW-0418">Kinase</keyword>
<comment type="catalytic activity">
    <reaction evidence="1">
        <text>ATP + protein L-histidine = ADP + protein N-phospho-L-histidine.</text>
        <dbReference type="EC" id="2.7.13.3"/>
    </reaction>
</comment>
<dbReference type="EMBL" id="UOFG01000285">
    <property type="protein sequence ID" value="VAW66775.1"/>
    <property type="molecule type" value="Genomic_DNA"/>
</dbReference>
<evidence type="ECO:0000256" key="2">
    <source>
        <dbReference type="ARBA" id="ARBA00012438"/>
    </source>
</evidence>
<evidence type="ECO:0000256" key="5">
    <source>
        <dbReference type="ARBA" id="ARBA00022777"/>
    </source>
</evidence>
<keyword evidence="3" id="KW-0597">Phosphoprotein</keyword>
<dbReference type="Pfam" id="PF02518">
    <property type="entry name" value="HATPase_c"/>
    <property type="match status" value="1"/>
</dbReference>
<organism evidence="8">
    <name type="scientific">hydrothermal vent metagenome</name>
    <dbReference type="NCBI Taxonomy" id="652676"/>
    <lineage>
        <taxon>unclassified sequences</taxon>
        <taxon>metagenomes</taxon>
        <taxon>ecological metagenomes</taxon>
    </lineage>
</organism>
<dbReference type="InterPro" id="IPR004358">
    <property type="entry name" value="Sig_transdc_His_kin-like_C"/>
</dbReference>
<reference evidence="8" key="1">
    <citation type="submission" date="2018-06" db="EMBL/GenBank/DDBJ databases">
        <authorList>
            <person name="Zhirakovskaya E."/>
        </authorList>
    </citation>
    <scope>NUCLEOTIDE SEQUENCE</scope>
</reference>